<reference evidence="2 3" key="1">
    <citation type="journal article" date="2021" name="Plant Biotechnol. J.">
        <title>Multi-omics assisted identification of the key and species-specific regulatory components of drought-tolerant mechanisms in Gossypium stocksii.</title>
        <authorList>
            <person name="Yu D."/>
            <person name="Ke L."/>
            <person name="Zhang D."/>
            <person name="Wu Y."/>
            <person name="Sun Y."/>
            <person name="Mei J."/>
            <person name="Sun J."/>
            <person name="Sun Y."/>
        </authorList>
    </citation>
    <scope>NUCLEOTIDE SEQUENCE [LARGE SCALE GENOMIC DNA]</scope>
    <source>
        <strain evidence="3">cv. E1</strain>
        <tissue evidence="2">Leaf</tissue>
    </source>
</reference>
<evidence type="ECO:0000259" key="1">
    <source>
        <dbReference type="Pfam" id="PF13456"/>
    </source>
</evidence>
<dbReference type="PANTHER" id="PTHR47074:SF61">
    <property type="entry name" value="RNASE H TYPE-1 DOMAIN-CONTAINING PROTEIN"/>
    <property type="match status" value="1"/>
</dbReference>
<protein>
    <recommendedName>
        <fullName evidence="1">RNase H type-1 domain-containing protein</fullName>
    </recommendedName>
</protein>
<name>A0A9D3URF3_9ROSI</name>
<dbReference type="EMBL" id="JAIQCV010000010">
    <property type="protein sequence ID" value="KAH1055993.1"/>
    <property type="molecule type" value="Genomic_DNA"/>
</dbReference>
<comment type="caution">
    <text evidence="2">The sequence shown here is derived from an EMBL/GenBank/DDBJ whole genome shotgun (WGS) entry which is preliminary data.</text>
</comment>
<dbReference type="PANTHER" id="PTHR47074">
    <property type="entry name" value="BNAC02G40300D PROTEIN"/>
    <property type="match status" value="1"/>
</dbReference>
<dbReference type="InterPro" id="IPR002156">
    <property type="entry name" value="RNaseH_domain"/>
</dbReference>
<organism evidence="2 3">
    <name type="scientific">Gossypium stocksii</name>
    <dbReference type="NCBI Taxonomy" id="47602"/>
    <lineage>
        <taxon>Eukaryota</taxon>
        <taxon>Viridiplantae</taxon>
        <taxon>Streptophyta</taxon>
        <taxon>Embryophyta</taxon>
        <taxon>Tracheophyta</taxon>
        <taxon>Spermatophyta</taxon>
        <taxon>Magnoliopsida</taxon>
        <taxon>eudicotyledons</taxon>
        <taxon>Gunneridae</taxon>
        <taxon>Pentapetalae</taxon>
        <taxon>rosids</taxon>
        <taxon>malvids</taxon>
        <taxon>Malvales</taxon>
        <taxon>Malvaceae</taxon>
        <taxon>Malvoideae</taxon>
        <taxon>Gossypium</taxon>
    </lineage>
</organism>
<dbReference type="Proteomes" id="UP000828251">
    <property type="component" value="Unassembled WGS sequence"/>
</dbReference>
<dbReference type="OrthoDB" id="977686at2759"/>
<dbReference type="SUPFAM" id="SSF53098">
    <property type="entry name" value="Ribonuclease H-like"/>
    <property type="match status" value="1"/>
</dbReference>
<proteinExistence type="predicted"/>
<evidence type="ECO:0000313" key="3">
    <source>
        <dbReference type="Proteomes" id="UP000828251"/>
    </source>
</evidence>
<dbReference type="InterPro" id="IPR036397">
    <property type="entry name" value="RNaseH_sf"/>
</dbReference>
<gene>
    <name evidence="2" type="ORF">J1N35_034058</name>
</gene>
<feature type="domain" description="RNase H type-1" evidence="1">
    <location>
        <begin position="21"/>
        <end position="109"/>
    </location>
</feature>
<dbReference type="AlphaFoldDB" id="A0A9D3URF3"/>
<dbReference type="CDD" id="cd06222">
    <property type="entry name" value="RNase_H_like"/>
    <property type="match status" value="1"/>
</dbReference>
<dbReference type="Pfam" id="PF13456">
    <property type="entry name" value="RVT_3"/>
    <property type="match status" value="1"/>
</dbReference>
<sequence length="139" mass="15915">MEILPKGPRDEFLASKVILHTNVPSPFTAEAYAGLEAIKLGRSMGFQEIQIKEDSRIVIRKCQTKERDRSVIGVIMRDIQNMSDSFKEITFQHIPRTENMRAHKIANEALESGTAFYLEVEDWSRKGLAPKGRWARKPD</sequence>
<dbReference type="InterPro" id="IPR044730">
    <property type="entry name" value="RNase_H-like_dom_plant"/>
</dbReference>
<dbReference type="GO" id="GO:0004523">
    <property type="term" value="F:RNA-DNA hybrid ribonuclease activity"/>
    <property type="evidence" value="ECO:0007669"/>
    <property type="project" value="InterPro"/>
</dbReference>
<dbReference type="InterPro" id="IPR052929">
    <property type="entry name" value="RNase_H-like_EbsB-rel"/>
</dbReference>
<dbReference type="Gene3D" id="3.30.420.10">
    <property type="entry name" value="Ribonuclease H-like superfamily/Ribonuclease H"/>
    <property type="match status" value="1"/>
</dbReference>
<dbReference type="GO" id="GO:0003676">
    <property type="term" value="F:nucleic acid binding"/>
    <property type="evidence" value="ECO:0007669"/>
    <property type="project" value="InterPro"/>
</dbReference>
<keyword evidence="3" id="KW-1185">Reference proteome</keyword>
<dbReference type="InterPro" id="IPR012337">
    <property type="entry name" value="RNaseH-like_sf"/>
</dbReference>
<accession>A0A9D3URF3</accession>
<evidence type="ECO:0000313" key="2">
    <source>
        <dbReference type="EMBL" id="KAH1055993.1"/>
    </source>
</evidence>